<gene>
    <name evidence="2" type="ORF">K788_0001814</name>
</gene>
<protein>
    <recommendedName>
        <fullName evidence="4">DUF2169 domain-containing protein</fullName>
    </recommendedName>
</protein>
<dbReference type="Proteomes" id="UP000019146">
    <property type="component" value="Plasmid unnamed"/>
</dbReference>
<feature type="region of interest" description="Disordered" evidence="1">
    <location>
        <begin position="367"/>
        <end position="394"/>
    </location>
</feature>
<name>A0A0P0RQU9_9BURK</name>
<evidence type="ECO:0000313" key="2">
    <source>
        <dbReference type="EMBL" id="ALL71387.1"/>
    </source>
</evidence>
<accession>A0A0P0RQU9</accession>
<dbReference type="GeneID" id="69974758"/>
<sequence length="525" mass="58444">MAQRYDSYWRLEPDPQRRSFAAGFAARVHDPLWFLARQWQMGEHQGENASTPVRVNFHSMGTALEPAPEMPELDPLTTPPEAIIEGEPDDWWTMGRRIRLGETMALRVGLTVDAPAAAAYLLVDPPPPYEALAGRFDGLALWHDRGVLDDDGSRFGDLDIPETRHAYWQSDELVYQSAFPLAGGAHALKLPRHHGTSVDWFSADATSDAGVPAFEPSGEVTQAQVYPAALQYPGAPRSRWWEIEDAAVDLGGYPPDSSHFPTTLLIDLVASHSDDWFLFPVDASVGHVLTLMPGTVIVTDAFGDEYTLSPPNNWSLFKTTGLDMTSLMVWLRAVTPLQGEPLEQVLLGCDEYSNMLWAVELRVDSREMTPPTRTPEQDVANPPLVKPTGVSEPGEQKRYAYVPGQDATAYWHPYELVEPGDDGPIARRFIQRRLADLGRVNLELMPAATAQVLRSFGPTGERVHEISPATIPTIGLKLERRAMLARDVRGNPLLWIRRQRMPFLAPPGRHMRFDLMAEDAVPRPA</sequence>
<evidence type="ECO:0000256" key="1">
    <source>
        <dbReference type="SAM" id="MobiDB-lite"/>
    </source>
</evidence>
<evidence type="ECO:0000313" key="3">
    <source>
        <dbReference type="Proteomes" id="UP000019146"/>
    </source>
</evidence>
<proteinExistence type="predicted"/>
<organism evidence="2 3">
    <name type="scientific">Paraburkholderia caribensis MBA4</name>
    <dbReference type="NCBI Taxonomy" id="1323664"/>
    <lineage>
        <taxon>Bacteria</taxon>
        <taxon>Pseudomonadati</taxon>
        <taxon>Pseudomonadota</taxon>
        <taxon>Betaproteobacteria</taxon>
        <taxon>Burkholderiales</taxon>
        <taxon>Burkholderiaceae</taxon>
        <taxon>Paraburkholderia</taxon>
    </lineage>
</organism>
<keyword evidence="2" id="KW-0614">Plasmid</keyword>
<geneLocation type="plasmid" evidence="3"/>
<evidence type="ECO:0008006" key="4">
    <source>
        <dbReference type="Google" id="ProtNLM"/>
    </source>
</evidence>
<dbReference type="RefSeq" id="WP_035992387.1">
    <property type="nucleotide sequence ID" value="NZ_CP012748.1"/>
</dbReference>
<dbReference type="EMBL" id="CP012748">
    <property type="protein sequence ID" value="ALL71387.1"/>
    <property type="molecule type" value="Genomic_DNA"/>
</dbReference>
<dbReference type="AlphaFoldDB" id="A0A0P0RQU9"/>
<dbReference type="KEGG" id="bcai:K788_0001814"/>
<reference evidence="2 3" key="1">
    <citation type="journal article" date="2014" name="Genome Announc.">
        <title>Draft Genome Sequence of the Haloacid-Degrading Burkholderia caribensis Strain MBA4.</title>
        <authorList>
            <person name="Pan Y."/>
            <person name="Kong K.F."/>
            <person name="Tsang J.S."/>
        </authorList>
    </citation>
    <scope>NUCLEOTIDE SEQUENCE [LARGE SCALE GENOMIC DNA]</scope>
    <source>
        <strain evidence="2 3">MBA4</strain>
        <plasmid evidence="3">Plasmid</plasmid>
    </source>
</reference>